<dbReference type="OrthoDB" id="10070282at2759"/>
<evidence type="ECO:0000256" key="2">
    <source>
        <dbReference type="SAM" id="Phobius"/>
    </source>
</evidence>
<organism evidence="3 6">
    <name type="scientific">Adineta ricciae</name>
    <name type="common">Rotifer</name>
    <dbReference type="NCBI Taxonomy" id="249248"/>
    <lineage>
        <taxon>Eukaryota</taxon>
        <taxon>Metazoa</taxon>
        <taxon>Spiralia</taxon>
        <taxon>Gnathifera</taxon>
        <taxon>Rotifera</taxon>
        <taxon>Eurotatoria</taxon>
        <taxon>Bdelloidea</taxon>
        <taxon>Adinetida</taxon>
        <taxon>Adinetidae</taxon>
        <taxon>Adineta</taxon>
    </lineage>
</organism>
<dbReference type="EMBL" id="CAJNOR010002986">
    <property type="protein sequence ID" value="CAF1364583.1"/>
    <property type="molecule type" value="Genomic_DNA"/>
</dbReference>
<proteinExistence type="predicted"/>
<evidence type="ECO:0000313" key="3">
    <source>
        <dbReference type="EMBL" id="CAF0743041.1"/>
    </source>
</evidence>
<feature type="region of interest" description="Disordered" evidence="1">
    <location>
        <begin position="237"/>
        <end position="263"/>
    </location>
</feature>
<evidence type="ECO:0000313" key="4">
    <source>
        <dbReference type="EMBL" id="CAF1364583.1"/>
    </source>
</evidence>
<keyword evidence="2" id="KW-0812">Transmembrane</keyword>
<dbReference type="Proteomes" id="UP000663852">
    <property type="component" value="Unassembled WGS sequence"/>
</dbReference>
<evidence type="ECO:0000256" key="1">
    <source>
        <dbReference type="SAM" id="MobiDB-lite"/>
    </source>
</evidence>
<evidence type="ECO:0000313" key="5">
    <source>
        <dbReference type="Proteomes" id="UP000663828"/>
    </source>
</evidence>
<comment type="caution">
    <text evidence="3">The sequence shown here is derived from an EMBL/GenBank/DDBJ whole genome shotgun (WGS) entry which is preliminary data.</text>
</comment>
<name>A0A813NQC7_ADIRI</name>
<keyword evidence="5" id="KW-1185">Reference proteome</keyword>
<dbReference type="EMBL" id="CAJNOJ010000004">
    <property type="protein sequence ID" value="CAF0743041.1"/>
    <property type="molecule type" value="Genomic_DNA"/>
</dbReference>
<keyword evidence="2" id="KW-0472">Membrane</keyword>
<evidence type="ECO:0000313" key="6">
    <source>
        <dbReference type="Proteomes" id="UP000663852"/>
    </source>
</evidence>
<gene>
    <name evidence="3" type="ORF">EDS130_LOCUS1853</name>
    <name evidence="4" type="ORF">XAT740_LOCUS32203</name>
</gene>
<accession>A0A813NQC7</accession>
<reference evidence="3" key="1">
    <citation type="submission" date="2021-02" db="EMBL/GenBank/DDBJ databases">
        <authorList>
            <person name="Nowell W R."/>
        </authorList>
    </citation>
    <scope>NUCLEOTIDE SEQUENCE</scope>
</reference>
<sequence length="263" mass="28570">MVSFNPLIGVRVATIGLVVGVICAVTVAAIAIPIILKNTEDPQKVAKATLRVALDRPIVNYELDQFYDKQATLRDLVQSLNEHFRQSNLSASFVNFIILKFTHRPFLIDPFENETIQDRPSIVAVEGVIYFTQNHTGVEILAAVDDYSRYVTLITRDGKPSSRLGTFSRLYSFAANTTGDQLPEFRAKKLTSIDISSDEESMVPEESILFLTPIKDSSDSTNGVTLLSTVATTTIGPISSSGTTTTGTQTSSSTTLTVTNALG</sequence>
<dbReference type="AlphaFoldDB" id="A0A813NQC7"/>
<keyword evidence="2" id="KW-1133">Transmembrane helix</keyword>
<protein>
    <submittedName>
        <fullName evidence="3">Uncharacterized protein</fullName>
    </submittedName>
</protein>
<dbReference type="Proteomes" id="UP000663828">
    <property type="component" value="Unassembled WGS sequence"/>
</dbReference>
<feature type="transmembrane region" description="Helical" evidence="2">
    <location>
        <begin position="12"/>
        <end position="36"/>
    </location>
</feature>